<dbReference type="AlphaFoldDB" id="A0A2T0RM08"/>
<dbReference type="EMBL" id="PVTD01000007">
    <property type="protein sequence ID" value="PRY22160.1"/>
    <property type="molecule type" value="Genomic_DNA"/>
</dbReference>
<sequence length="162" mass="18083">MMGTTIMTGTWVLVADSEKALFLRNVGDAFDFHFEVVRKETQDNPATREQGAHKPGRFNDGPSVQRSAVADTDWHELEKERFATDVADLLYRRAIAGDFEEIVIVAAPSLLGNLRTELHSEVRDKVVAEVDKNLTNEPIDKLEARLADLLGTARDRSTVEFG</sequence>
<reference evidence="2 3" key="1">
    <citation type="submission" date="2018-03" db="EMBL/GenBank/DDBJ databases">
        <title>Genomic Encyclopedia of Archaeal and Bacterial Type Strains, Phase II (KMG-II): from individual species to whole genera.</title>
        <authorList>
            <person name="Goeker M."/>
        </authorList>
    </citation>
    <scope>NUCLEOTIDE SEQUENCE [LARGE SCALE GENOMIC DNA]</scope>
    <source>
        <strain evidence="2 3">DSM 29328</strain>
    </source>
</reference>
<accession>A0A2T0RM08</accession>
<comment type="caution">
    <text evidence="2">The sequence shown here is derived from an EMBL/GenBank/DDBJ whole genome shotgun (WGS) entry which is preliminary data.</text>
</comment>
<protein>
    <submittedName>
        <fullName evidence="2">Protein required for attachment to host cells</fullName>
    </submittedName>
</protein>
<name>A0A2T0RM08_9RHOB</name>
<keyword evidence="3" id="KW-1185">Reference proteome</keyword>
<evidence type="ECO:0000313" key="3">
    <source>
        <dbReference type="Proteomes" id="UP000239480"/>
    </source>
</evidence>
<dbReference type="Pfam" id="PF18856">
    <property type="entry name" value="baeRF_family12"/>
    <property type="match status" value="1"/>
</dbReference>
<feature type="region of interest" description="Disordered" evidence="1">
    <location>
        <begin position="41"/>
        <end position="65"/>
    </location>
</feature>
<organism evidence="2 3">
    <name type="scientific">Aliiruegeria haliotis</name>
    <dbReference type="NCBI Taxonomy" id="1280846"/>
    <lineage>
        <taxon>Bacteria</taxon>
        <taxon>Pseudomonadati</taxon>
        <taxon>Pseudomonadota</taxon>
        <taxon>Alphaproteobacteria</taxon>
        <taxon>Rhodobacterales</taxon>
        <taxon>Roseobacteraceae</taxon>
        <taxon>Aliiruegeria</taxon>
    </lineage>
</organism>
<evidence type="ECO:0000256" key="1">
    <source>
        <dbReference type="SAM" id="MobiDB-lite"/>
    </source>
</evidence>
<dbReference type="InterPro" id="IPR041374">
    <property type="entry name" value="BaeRF_family12"/>
</dbReference>
<gene>
    <name evidence="2" type="ORF">CLV78_10784</name>
</gene>
<dbReference type="Proteomes" id="UP000239480">
    <property type="component" value="Unassembled WGS sequence"/>
</dbReference>
<proteinExistence type="predicted"/>
<evidence type="ECO:0000313" key="2">
    <source>
        <dbReference type="EMBL" id="PRY22160.1"/>
    </source>
</evidence>